<protein>
    <submittedName>
        <fullName evidence="6">MerR family transcriptional regulator</fullName>
    </submittedName>
</protein>
<dbReference type="PRINTS" id="PR00040">
    <property type="entry name" value="HTHMERR"/>
</dbReference>
<dbReference type="CDD" id="cd04785">
    <property type="entry name" value="HTH_CadR-PbrR-like"/>
    <property type="match status" value="1"/>
</dbReference>
<dbReference type="Pfam" id="PF09278">
    <property type="entry name" value="MerR-DNA-bind"/>
    <property type="match status" value="1"/>
</dbReference>
<dbReference type="InterPro" id="IPR009061">
    <property type="entry name" value="DNA-bd_dom_put_sf"/>
</dbReference>
<evidence type="ECO:0000256" key="3">
    <source>
        <dbReference type="ARBA" id="ARBA00023163"/>
    </source>
</evidence>
<dbReference type="Pfam" id="PF00376">
    <property type="entry name" value="MerR"/>
    <property type="match status" value="1"/>
</dbReference>
<comment type="caution">
    <text evidence="6">The sequence shown here is derived from an EMBL/GenBank/DDBJ whole genome shotgun (WGS) entry which is preliminary data.</text>
</comment>
<evidence type="ECO:0000256" key="4">
    <source>
        <dbReference type="SAM" id="Coils"/>
    </source>
</evidence>
<dbReference type="Proteomes" id="UP000076400">
    <property type="component" value="Unassembled WGS sequence"/>
</dbReference>
<reference evidence="6 7" key="1">
    <citation type="submission" date="2015-12" db="EMBL/GenBank/DDBJ databases">
        <title>Genome sequence of Oceanibaculum pacificum MCCC 1A02656.</title>
        <authorList>
            <person name="Lu L."/>
            <person name="Lai Q."/>
            <person name="Shao Z."/>
            <person name="Qian P."/>
        </authorList>
    </citation>
    <scope>NUCLEOTIDE SEQUENCE [LARGE SCALE GENOMIC DNA]</scope>
    <source>
        <strain evidence="6 7">MCCC 1A02656</strain>
    </source>
</reference>
<feature type="domain" description="HTH merR-type" evidence="5">
    <location>
        <begin position="3"/>
        <end position="72"/>
    </location>
</feature>
<dbReference type="GO" id="GO:0003677">
    <property type="term" value="F:DNA binding"/>
    <property type="evidence" value="ECO:0007669"/>
    <property type="project" value="UniProtKB-KW"/>
</dbReference>
<dbReference type="AlphaFoldDB" id="A0A154VA89"/>
<evidence type="ECO:0000313" key="7">
    <source>
        <dbReference type="Proteomes" id="UP000076400"/>
    </source>
</evidence>
<gene>
    <name evidence="6" type="ORF">AUP43_14835</name>
</gene>
<dbReference type="SUPFAM" id="SSF46955">
    <property type="entry name" value="Putative DNA-binding domain"/>
    <property type="match status" value="1"/>
</dbReference>
<dbReference type="InterPro" id="IPR047057">
    <property type="entry name" value="MerR_fam"/>
</dbReference>
<name>A0A154VA89_9PROT</name>
<evidence type="ECO:0000256" key="2">
    <source>
        <dbReference type="ARBA" id="ARBA00023125"/>
    </source>
</evidence>
<dbReference type="SMART" id="SM00422">
    <property type="entry name" value="HTH_MERR"/>
    <property type="match status" value="1"/>
</dbReference>
<evidence type="ECO:0000256" key="1">
    <source>
        <dbReference type="ARBA" id="ARBA00023015"/>
    </source>
</evidence>
<dbReference type="PANTHER" id="PTHR30204:SF92">
    <property type="entry name" value="HTH-TYPE TRANSCRIPTIONAL REGULATOR ZNTR"/>
    <property type="match status" value="1"/>
</dbReference>
<keyword evidence="2" id="KW-0238">DNA-binding</keyword>
<dbReference type="OrthoDB" id="9802944at2"/>
<dbReference type="EMBL" id="LPXN01000172">
    <property type="protein sequence ID" value="KZC98281.1"/>
    <property type="molecule type" value="Genomic_DNA"/>
</dbReference>
<keyword evidence="7" id="KW-1185">Reference proteome</keyword>
<feature type="coiled-coil region" evidence="4">
    <location>
        <begin position="87"/>
        <end position="114"/>
    </location>
</feature>
<dbReference type="Gene3D" id="1.10.1660.10">
    <property type="match status" value="1"/>
</dbReference>
<dbReference type="InterPro" id="IPR015358">
    <property type="entry name" value="Tscrpt_reg_MerR_DNA-bd"/>
</dbReference>
<dbReference type="InterPro" id="IPR000551">
    <property type="entry name" value="MerR-type_HTH_dom"/>
</dbReference>
<keyword evidence="3" id="KW-0804">Transcription</keyword>
<dbReference type="GO" id="GO:0003700">
    <property type="term" value="F:DNA-binding transcription factor activity"/>
    <property type="evidence" value="ECO:0007669"/>
    <property type="project" value="InterPro"/>
</dbReference>
<proteinExistence type="predicted"/>
<evidence type="ECO:0000259" key="5">
    <source>
        <dbReference type="PROSITE" id="PS50937"/>
    </source>
</evidence>
<dbReference type="PANTHER" id="PTHR30204">
    <property type="entry name" value="REDOX-CYCLING DRUG-SENSING TRANSCRIPTIONAL ACTIVATOR SOXR"/>
    <property type="match status" value="1"/>
</dbReference>
<keyword evidence="4" id="KW-0175">Coiled coil</keyword>
<dbReference type="STRING" id="580166.AUP43_14835"/>
<keyword evidence="1" id="KW-0805">Transcription regulation</keyword>
<evidence type="ECO:0000313" key="6">
    <source>
        <dbReference type="EMBL" id="KZC98281.1"/>
    </source>
</evidence>
<sequence length="144" mass="16316">MASYGIREIAREAGCNEQTVRWYEEQGLLPPVARTGGGQRRYSERHRQHLNFLRHARELGFSLDAIRELLTLYQAPDRACAAADEIAARQLGEVRRKIQRLQRLETELARMLAACEGGRIADCRVIETLADHSHAHCLSEDHAA</sequence>
<dbReference type="PROSITE" id="PS50937">
    <property type="entry name" value="HTH_MERR_2"/>
    <property type="match status" value="1"/>
</dbReference>
<dbReference type="RefSeq" id="WP_067560269.1">
    <property type="nucleotide sequence ID" value="NZ_LPXN01000172.1"/>
</dbReference>
<organism evidence="6 7">
    <name type="scientific">Oceanibaculum pacificum</name>
    <dbReference type="NCBI Taxonomy" id="580166"/>
    <lineage>
        <taxon>Bacteria</taxon>
        <taxon>Pseudomonadati</taxon>
        <taxon>Pseudomonadota</taxon>
        <taxon>Alphaproteobacteria</taxon>
        <taxon>Rhodospirillales</taxon>
        <taxon>Oceanibaculaceae</taxon>
        <taxon>Oceanibaculum</taxon>
    </lineage>
</organism>
<accession>A0A154VA89</accession>